<evidence type="ECO:0008006" key="6">
    <source>
        <dbReference type="Google" id="ProtNLM"/>
    </source>
</evidence>
<dbReference type="InterPro" id="IPR012551">
    <property type="entry name" value="DUF1707_SHOCT-like"/>
</dbReference>
<dbReference type="EMBL" id="AP018365">
    <property type="protein sequence ID" value="BBA99530.1"/>
    <property type="molecule type" value="Genomic_DNA"/>
</dbReference>
<reference evidence="4 5" key="2">
    <citation type="journal article" date="2011" name="J. Antibiot.">
        <title>Furaquinocins I and J: novel polyketide isoprenoid hybrid compounds from Streptomyces reveromyceticus SN-593.</title>
        <authorList>
            <person name="Panthee S."/>
            <person name="Takahashi S."/>
            <person name="Takagi H."/>
            <person name="Nogawa T."/>
            <person name="Oowada E."/>
            <person name="Uramoto M."/>
            <person name="Osada H."/>
        </authorList>
    </citation>
    <scope>NUCLEOTIDE SEQUENCE [LARGE SCALE GENOMIC DNA]</scope>
    <source>
        <strain evidence="4 5">SN-593</strain>
    </source>
</reference>
<feature type="transmembrane region" description="Helical" evidence="1">
    <location>
        <begin position="82"/>
        <end position="108"/>
    </location>
</feature>
<organism evidence="4 5">
    <name type="scientific">Actinacidiphila reveromycinica</name>
    <dbReference type="NCBI Taxonomy" id="659352"/>
    <lineage>
        <taxon>Bacteria</taxon>
        <taxon>Bacillati</taxon>
        <taxon>Actinomycetota</taxon>
        <taxon>Actinomycetes</taxon>
        <taxon>Kitasatosporales</taxon>
        <taxon>Streptomycetaceae</taxon>
        <taxon>Actinacidiphila</taxon>
    </lineage>
</organism>
<dbReference type="AlphaFoldDB" id="A0A7U3VQ95"/>
<evidence type="ECO:0000259" key="2">
    <source>
        <dbReference type="Pfam" id="PF08044"/>
    </source>
</evidence>
<dbReference type="Pfam" id="PF08044">
    <property type="entry name" value="DUF1707"/>
    <property type="match status" value="1"/>
</dbReference>
<accession>A0A7U3VQ95</accession>
<feature type="transmembrane region" description="Helical" evidence="1">
    <location>
        <begin position="128"/>
        <end position="151"/>
    </location>
</feature>
<dbReference type="PANTHER" id="PTHR40763">
    <property type="entry name" value="MEMBRANE PROTEIN-RELATED"/>
    <property type="match status" value="1"/>
</dbReference>
<evidence type="ECO:0000313" key="4">
    <source>
        <dbReference type="EMBL" id="BBA99530.1"/>
    </source>
</evidence>
<dbReference type="Proteomes" id="UP000595703">
    <property type="component" value="Chromosome"/>
</dbReference>
<feature type="domain" description="DUF4190" evidence="3">
    <location>
        <begin position="79"/>
        <end position="138"/>
    </location>
</feature>
<feature type="domain" description="DUF1707" evidence="2">
    <location>
        <begin position="1"/>
        <end position="53"/>
    </location>
</feature>
<keyword evidence="5" id="KW-1185">Reference proteome</keyword>
<dbReference type="KEGG" id="arev:RVR_6194"/>
<name>A0A7U3VQ95_9ACTN</name>
<gene>
    <name evidence="4" type="ORF">RVR_6194</name>
</gene>
<dbReference type="Pfam" id="PF13828">
    <property type="entry name" value="DUF4190"/>
    <property type="match status" value="1"/>
</dbReference>
<keyword evidence="1" id="KW-0812">Transmembrane</keyword>
<evidence type="ECO:0000256" key="1">
    <source>
        <dbReference type="SAM" id="Phobius"/>
    </source>
</evidence>
<proteinExistence type="predicted"/>
<reference evidence="4 5" key="1">
    <citation type="journal article" date="2010" name="J. Bacteriol.">
        <title>Biochemical characterization of a novel indole prenyltransferase from Streptomyces sp. SN-593.</title>
        <authorList>
            <person name="Takahashi S."/>
            <person name="Takagi H."/>
            <person name="Toyoda A."/>
            <person name="Uramoto M."/>
            <person name="Nogawa T."/>
            <person name="Ueki M."/>
            <person name="Sakaki Y."/>
            <person name="Osada H."/>
        </authorList>
    </citation>
    <scope>NUCLEOTIDE SEQUENCE [LARGE SCALE GENOMIC DNA]</scope>
    <source>
        <strain evidence="4 5">SN-593</strain>
    </source>
</reference>
<sequence length="154" mass="16066">MLAGDADRERAVDVLKEAYTQGRLRPEEYDERVGRAYQARTYDDLDRITADIPGPMAPYPVYPQVPFAFAPPVQGTNGMATASLVCGILGTVTMGAASIPAIICGHLAKGQIRRTGQAGDGQATAGLVLGYLCLFGLLAFIGTIVAVVASAPGP</sequence>
<keyword evidence="1" id="KW-1133">Transmembrane helix</keyword>
<dbReference type="InterPro" id="IPR025241">
    <property type="entry name" value="DUF4190"/>
</dbReference>
<dbReference type="RefSeq" id="WP_202235507.1">
    <property type="nucleotide sequence ID" value="NZ_AP018365.1"/>
</dbReference>
<keyword evidence="1" id="KW-0472">Membrane</keyword>
<reference evidence="4 5" key="3">
    <citation type="journal article" date="2011" name="Nat. Chem. Biol.">
        <title>Reveromycin A biosynthesis uses RevG and RevJ for stereospecific spiroacetal formation.</title>
        <authorList>
            <person name="Takahashi S."/>
            <person name="Toyoda A."/>
            <person name="Sekiyama Y."/>
            <person name="Takagi H."/>
            <person name="Nogawa T."/>
            <person name="Uramoto M."/>
            <person name="Suzuki R."/>
            <person name="Koshino H."/>
            <person name="Kumano T."/>
            <person name="Panthee S."/>
            <person name="Dairi T."/>
            <person name="Ishikawa J."/>
            <person name="Ikeda H."/>
            <person name="Sakaki Y."/>
            <person name="Osada H."/>
        </authorList>
    </citation>
    <scope>NUCLEOTIDE SEQUENCE [LARGE SCALE GENOMIC DNA]</scope>
    <source>
        <strain evidence="4 5">SN-593</strain>
    </source>
</reference>
<dbReference type="PANTHER" id="PTHR40763:SF4">
    <property type="entry name" value="DUF1707 DOMAIN-CONTAINING PROTEIN"/>
    <property type="match status" value="1"/>
</dbReference>
<evidence type="ECO:0000313" key="5">
    <source>
        <dbReference type="Proteomes" id="UP000595703"/>
    </source>
</evidence>
<reference evidence="4 5" key="4">
    <citation type="journal article" date="2020" name="Sci. Rep.">
        <title>beta-carboline chemical signals induce reveromycin production through a LuxR family regulator in Streptomyces sp. SN-593.</title>
        <authorList>
            <person name="Panthee S."/>
            <person name="Kito N."/>
            <person name="Hayashi T."/>
            <person name="Shimizu T."/>
            <person name="Ishikawa J."/>
            <person name="Hamamoto H."/>
            <person name="Osada H."/>
            <person name="Takahashi S."/>
        </authorList>
    </citation>
    <scope>NUCLEOTIDE SEQUENCE [LARGE SCALE GENOMIC DNA]</scope>
    <source>
        <strain evidence="4 5">SN-593</strain>
    </source>
</reference>
<protein>
    <recommendedName>
        <fullName evidence="6">DUF4190 domain-containing protein</fullName>
    </recommendedName>
</protein>
<evidence type="ECO:0000259" key="3">
    <source>
        <dbReference type="Pfam" id="PF13828"/>
    </source>
</evidence>